<keyword evidence="1 2" id="KW-0732">Signal</keyword>
<dbReference type="RefSeq" id="WP_015402839.1">
    <property type="nucleotide sequence ID" value="NC_020304.1"/>
</dbReference>
<feature type="chain" id="PRO_5004016253" evidence="2">
    <location>
        <begin position="26"/>
        <end position="740"/>
    </location>
</feature>
<keyword evidence="5" id="KW-1185">Reference proteome</keyword>
<dbReference type="Gene3D" id="3.90.10.10">
    <property type="entry name" value="Cytochrome C3"/>
    <property type="match status" value="1"/>
</dbReference>
<evidence type="ECO:0000313" key="4">
    <source>
        <dbReference type="EMBL" id="AGF77141.1"/>
    </source>
</evidence>
<dbReference type="AlphaFoldDB" id="M1PKY5"/>
<evidence type="ECO:0000259" key="3">
    <source>
        <dbReference type="Pfam" id="PF09699"/>
    </source>
</evidence>
<dbReference type="Pfam" id="PF09699">
    <property type="entry name" value="Paired_CXXCH_1"/>
    <property type="match status" value="3"/>
</dbReference>
<gene>
    <name evidence="4" type="ordered locus">UWK_00560</name>
</gene>
<accession>M1PKY5</accession>
<feature type="domain" description="Doubled CXXCH motif" evidence="3">
    <location>
        <begin position="417"/>
        <end position="459"/>
    </location>
</feature>
<proteinExistence type="predicted"/>
<reference evidence="5" key="1">
    <citation type="journal article" date="2013" name="Stand. Genomic Sci.">
        <title>Complete genome sequence of Desulfocapsa sulfexigens, a marine deltaproteobacterium specialized in disproportionating inorganic sulfur compounds.</title>
        <authorList>
            <person name="Finster K.W."/>
            <person name="Kjeldsen K.U."/>
            <person name="Kube M."/>
            <person name="Reinhardt R."/>
            <person name="Mussmann M."/>
            <person name="Amann R."/>
            <person name="Schreiber L."/>
        </authorList>
    </citation>
    <scope>NUCLEOTIDE SEQUENCE [LARGE SCALE GENOMIC DNA]</scope>
    <source>
        <strain evidence="5">DSM 10523 / SB164P1</strain>
    </source>
</reference>
<dbReference type="GO" id="GO:0016491">
    <property type="term" value="F:oxidoreductase activity"/>
    <property type="evidence" value="ECO:0007669"/>
    <property type="project" value="TreeGrafter"/>
</dbReference>
<organism evidence="4 5">
    <name type="scientific">Desulfocapsa sulfexigens (strain DSM 10523 / SB164P1)</name>
    <dbReference type="NCBI Taxonomy" id="1167006"/>
    <lineage>
        <taxon>Bacteria</taxon>
        <taxon>Pseudomonadati</taxon>
        <taxon>Thermodesulfobacteriota</taxon>
        <taxon>Desulfobulbia</taxon>
        <taxon>Desulfobulbales</taxon>
        <taxon>Desulfocapsaceae</taxon>
        <taxon>Desulfocapsa</taxon>
    </lineage>
</organism>
<dbReference type="PANTHER" id="PTHR35038">
    <property type="entry name" value="DISSIMILATORY SULFITE REDUCTASE SIRA"/>
    <property type="match status" value="1"/>
</dbReference>
<evidence type="ECO:0000313" key="5">
    <source>
        <dbReference type="Proteomes" id="UP000011721"/>
    </source>
</evidence>
<dbReference type="InterPro" id="IPR051829">
    <property type="entry name" value="Multiheme_Cytochr_ET"/>
</dbReference>
<dbReference type="eggNOG" id="COG3005">
    <property type="taxonomic scope" value="Bacteria"/>
</dbReference>
<dbReference type="STRING" id="1167006.UWK_00560"/>
<dbReference type="InterPro" id="IPR010177">
    <property type="entry name" value="Paired_CXXCH_1"/>
</dbReference>
<dbReference type="HOGENOM" id="CLU_324374_0_0_7"/>
<name>M1PKY5_DESSD</name>
<dbReference type="Proteomes" id="UP000011721">
    <property type="component" value="Chromosome"/>
</dbReference>
<feature type="signal peptide" evidence="2">
    <location>
        <begin position="1"/>
        <end position="25"/>
    </location>
</feature>
<dbReference type="KEGG" id="dsf:UWK_00560"/>
<sequence length="740" mass="80865">MIRSRACILILLFSSMLFYSLPCLANQAPRNPNSAKECAICHYRWIDTFFIDGRGTDLVPYQETKVVAEPEICFSCHDGSVADSRGKVYNDHRHPINKPPPPGMEIPAIFPLDEHGNMQCFTCHTAHGVSSEMGIERAVFVRTSNDNSSMCMMCHKGKDGGPAMGNHPIGTTERPIPDNLLNLGSIEGSVTNQIICQTCHNVHGSPFDNFLVENNRDSGQLCLDCHQEKGGLLNSGHDLRRTAAEAKNSKGQPPVQSGICGACHLVHGAEKTVLWARPLPAKSKNRTQDLCTSCHSKTGLASEKLIKGYSHPVNISLRDKGMRPDLPAFDLTGRRVQQEAKDALLTCPTCHDPHQAGTARQATMTPPRSSFLRVKDGKAESLCKQCHSKQASVVGSDHDLRKTGATTKNTQGQLPGESGPCGVCHLVHGAQTKNLWARKVSSKSAYPAQDLCLTCHNSKGVANTKVIADHSHPVDINPEKRNISTTLPLYDSHGERKSNGVIACLTCHNPHQWHPRKPTSHGNNHVEGNAKNSFLRLAAAPEPALCSNCHPEKAYVEKSDHDLNITAPTATNTMGQIPEESGVCGVCHIIHNGKNTVRLWARNYGAGKGIMDRMCNSCHTDGGSGSNKVPVVSTHPEKQLIANPGRNIKGKANYFPLFDDETASPITIGDISCASCHDVHQWDPKKKQKGNGENPEGKATNSFLRMQTYNMICKDCHGLDSLYRFKYYHDSKKRTPISTP</sequence>
<feature type="domain" description="Doubled CXXCH motif" evidence="3">
    <location>
        <begin position="254"/>
        <end position="298"/>
    </location>
</feature>
<dbReference type="InterPro" id="IPR036280">
    <property type="entry name" value="Multihaem_cyt_sf"/>
</dbReference>
<feature type="domain" description="Doubled CXXCH motif" evidence="3">
    <location>
        <begin position="196"/>
        <end position="229"/>
    </location>
</feature>
<dbReference type="Gene3D" id="1.10.1130.10">
    <property type="entry name" value="Flavocytochrome C3, Chain A"/>
    <property type="match status" value="3"/>
</dbReference>
<dbReference type="OrthoDB" id="5427780at2"/>
<dbReference type="SUPFAM" id="SSF48695">
    <property type="entry name" value="Multiheme cytochromes"/>
    <property type="match status" value="2"/>
</dbReference>
<evidence type="ECO:0000256" key="2">
    <source>
        <dbReference type="SAM" id="SignalP"/>
    </source>
</evidence>
<protein>
    <submittedName>
        <fullName evidence="4">Doubled CXXCH domain-containing protein</fullName>
    </submittedName>
</protein>
<dbReference type="NCBIfam" id="TIGR01905">
    <property type="entry name" value="paired_CXXCH_1"/>
    <property type="match status" value="1"/>
</dbReference>
<dbReference type="PANTHER" id="PTHR35038:SF6">
    <property type="entry name" value="SURFACE LOCALIZED DECAHEME CYTOCHROME C LIPOPROTEIN"/>
    <property type="match status" value="1"/>
</dbReference>
<evidence type="ECO:0000256" key="1">
    <source>
        <dbReference type="ARBA" id="ARBA00022729"/>
    </source>
</evidence>
<dbReference type="EMBL" id="CP003985">
    <property type="protein sequence ID" value="AGF77141.1"/>
    <property type="molecule type" value="Genomic_DNA"/>
</dbReference>